<dbReference type="KEGG" id="hpel:HZS54_11320"/>
<name>A0A7D5PC73_9EURY</name>
<evidence type="ECO:0000313" key="3">
    <source>
        <dbReference type="Proteomes" id="UP000509346"/>
    </source>
</evidence>
<feature type="compositionally biased region" description="Polar residues" evidence="1">
    <location>
        <begin position="1"/>
        <end position="10"/>
    </location>
</feature>
<sequence>MSDTDTQGGSASFPRDDRESTENPDPLNDENAFEDRLKKELFNTTVAAGIDNEEHHVGRVYEGHATAKIRTHTYEDGSKRIHESDDLTPNWIDQEHYRCHTCGMKIQSRIIAFLHASEKAPELVEHLPPAVRANVSKLARLEDFYAEDSD</sequence>
<dbReference type="EMBL" id="CP058909">
    <property type="protein sequence ID" value="QLH82158.1"/>
    <property type="molecule type" value="Genomic_DNA"/>
</dbReference>
<feature type="region of interest" description="Disordered" evidence="1">
    <location>
        <begin position="1"/>
        <end position="31"/>
    </location>
</feature>
<accession>A0A7D5PC73</accession>
<dbReference type="Proteomes" id="UP000509346">
    <property type="component" value="Chromosome"/>
</dbReference>
<evidence type="ECO:0000313" key="2">
    <source>
        <dbReference type="EMBL" id="QLH82158.1"/>
    </source>
</evidence>
<dbReference type="AlphaFoldDB" id="A0A7D5PC73"/>
<dbReference type="GeneID" id="56083187"/>
<reference evidence="2 3" key="1">
    <citation type="submission" date="2020-07" db="EMBL/GenBank/DDBJ databases">
        <title>Halosimplex litoreum sp. nov. and Halosimplex rubrum sp. nov., isolated from different salt environments.</title>
        <authorList>
            <person name="Cui H."/>
        </authorList>
    </citation>
    <scope>NUCLEOTIDE SEQUENCE [LARGE SCALE GENOMIC DNA]</scope>
    <source>
        <strain evidence="2 3">R2</strain>
    </source>
</reference>
<proteinExistence type="predicted"/>
<gene>
    <name evidence="2" type="ORF">HZS54_11320</name>
</gene>
<protein>
    <submittedName>
        <fullName evidence="2">Uncharacterized protein</fullName>
    </submittedName>
</protein>
<organism evidence="2 3">
    <name type="scientific">Halosimplex pelagicum</name>
    <dbReference type="NCBI Taxonomy" id="869886"/>
    <lineage>
        <taxon>Archaea</taxon>
        <taxon>Methanobacteriati</taxon>
        <taxon>Methanobacteriota</taxon>
        <taxon>Stenosarchaea group</taxon>
        <taxon>Halobacteria</taxon>
        <taxon>Halobacteriales</taxon>
        <taxon>Haloarculaceae</taxon>
        <taxon>Halosimplex</taxon>
    </lineage>
</organism>
<evidence type="ECO:0000256" key="1">
    <source>
        <dbReference type="SAM" id="MobiDB-lite"/>
    </source>
</evidence>
<keyword evidence="3" id="KW-1185">Reference proteome</keyword>
<dbReference type="RefSeq" id="WP_179922626.1">
    <property type="nucleotide sequence ID" value="NZ_CP058909.1"/>
</dbReference>